<feature type="transmembrane region" description="Helical" evidence="1">
    <location>
        <begin position="65"/>
        <end position="85"/>
    </location>
</feature>
<accession>A0A6P3AXI7</accession>
<evidence type="ECO:0000256" key="1">
    <source>
        <dbReference type="SAM" id="Phobius"/>
    </source>
</evidence>
<feature type="transmembrane region" description="Helical" evidence="1">
    <location>
        <begin position="6"/>
        <end position="25"/>
    </location>
</feature>
<proteinExistence type="predicted"/>
<feature type="transmembrane region" description="Helical" evidence="1">
    <location>
        <begin position="32"/>
        <end position="53"/>
    </location>
</feature>
<gene>
    <name evidence="2" type="ORF">BCO71033_05450</name>
</gene>
<organism evidence="2 3">
    <name type="scientific">Burkholderia contaminans</name>
    <dbReference type="NCBI Taxonomy" id="488447"/>
    <lineage>
        <taxon>Bacteria</taxon>
        <taxon>Pseudomonadati</taxon>
        <taxon>Pseudomonadota</taxon>
        <taxon>Betaproteobacteria</taxon>
        <taxon>Burkholderiales</taxon>
        <taxon>Burkholderiaceae</taxon>
        <taxon>Burkholderia</taxon>
        <taxon>Burkholderia cepacia complex</taxon>
    </lineage>
</organism>
<dbReference type="EMBL" id="CABVQS010000028">
    <property type="protein sequence ID" value="VWD52212.1"/>
    <property type="molecule type" value="Genomic_DNA"/>
</dbReference>
<keyword evidence="1" id="KW-1133">Transmembrane helix</keyword>
<dbReference type="AlphaFoldDB" id="A0A6P3AXI7"/>
<reference evidence="2 3" key="1">
    <citation type="submission" date="2019-09" db="EMBL/GenBank/DDBJ databases">
        <authorList>
            <person name="Depoorter E."/>
        </authorList>
    </citation>
    <scope>NUCLEOTIDE SEQUENCE [LARGE SCALE GENOMIC DNA]</scope>
    <source>
        <strain evidence="2">R-71033</strain>
    </source>
</reference>
<protein>
    <submittedName>
        <fullName evidence="2">Uncharacterized protein</fullName>
    </submittedName>
</protein>
<evidence type="ECO:0000313" key="3">
    <source>
        <dbReference type="Proteomes" id="UP000494109"/>
    </source>
</evidence>
<name>A0A6P3AXI7_9BURK</name>
<evidence type="ECO:0000313" key="2">
    <source>
        <dbReference type="EMBL" id="VWD52212.1"/>
    </source>
</evidence>
<dbReference type="RefSeq" id="WP_166722116.1">
    <property type="nucleotide sequence ID" value="NZ_CABVQS010000028.1"/>
</dbReference>
<dbReference type="Proteomes" id="UP000494109">
    <property type="component" value="Unassembled WGS sequence"/>
</dbReference>
<keyword evidence="1" id="KW-0472">Membrane</keyword>
<keyword evidence="1" id="KW-0812">Transmembrane</keyword>
<sequence>MQVNMAMAGAFAFGLIIGWYVYYVNRYRKGDVAFSDLTTLIGIIGGGTILTLFKGEGSSPDLFGWYGVGLATGFFGYFLVLVGLVKKSTNFDADWFLDGRRKNPADGFGYGTDAKPTITPMFRTTSTSAVSPTSSTGTVQNFYLAPEGTKASATVEPLVEWDLLPNVRPRNERVAEAKRLLAEGKVYPRGCSEFVSAVLGVPYEVANDLMGAAPTSVGSRPPYPSLAPGDIAGWTNSAGMGHVTVYIGESDTVAFIDVREPGARPRSKNGFYDRELFKSSRF</sequence>